<feature type="domain" description="Peptide chain release factor" evidence="2">
    <location>
        <begin position="13"/>
        <end position="102"/>
    </location>
</feature>
<evidence type="ECO:0000259" key="2">
    <source>
        <dbReference type="Pfam" id="PF03462"/>
    </source>
</evidence>
<dbReference type="InterPro" id="IPR045853">
    <property type="entry name" value="Pep_chain_release_fac_I_sf"/>
</dbReference>
<dbReference type="SUPFAM" id="SSF75620">
    <property type="entry name" value="Release factor"/>
    <property type="match status" value="1"/>
</dbReference>
<dbReference type="InterPro" id="IPR005139">
    <property type="entry name" value="PCRF"/>
</dbReference>
<protein>
    <submittedName>
        <fullName evidence="3">Peptide chain release factor 2</fullName>
    </submittedName>
</protein>
<dbReference type="Gene3D" id="1.20.58.410">
    <property type="entry name" value="Release factor"/>
    <property type="match status" value="1"/>
</dbReference>
<dbReference type="Pfam" id="PF03462">
    <property type="entry name" value="PCRF"/>
    <property type="match status" value="1"/>
</dbReference>
<evidence type="ECO:0000313" key="4">
    <source>
        <dbReference type="Proteomes" id="UP000254033"/>
    </source>
</evidence>
<evidence type="ECO:0000313" key="3">
    <source>
        <dbReference type="EMBL" id="STX37922.1"/>
    </source>
</evidence>
<reference evidence="3 4" key="1">
    <citation type="submission" date="2018-06" db="EMBL/GenBank/DDBJ databases">
        <authorList>
            <consortium name="Pathogen Informatics"/>
            <person name="Doyle S."/>
        </authorList>
    </citation>
    <scope>NUCLEOTIDE SEQUENCE [LARGE SCALE GENOMIC DNA]</scope>
    <source>
        <strain evidence="3 4">NCTC11978</strain>
    </source>
</reference>
<gene>
    <name evidence="3" type="primary">prfB_1</name>
    <name evidence="3" type="ORF">NCTC11978_01100</name>
</gene>
<organism evidence="3 4">
    <name type="scientific">Legionella feeleii</name>
    <dbReference type="NCBI Taxonomy" id="453"/>
    <lineage>
        <taxon>Bacteria</taxon>
        <taxon>Pseudomonadati</taxon>
        <taxon>Pseudomonadota</taxon>
        <taxon>Gammaproteobacteria</taxon>
        <taxon>Legionellales</taxon>
        <taxon>Legionellaceae</taxon>
        <taxon>Legionella</taxon>
    </lineage>
</organism>
<feature type="coiled-coil region" evidence="1">
    <location>
        <begin position="35"/>
        <end position="72"/>
    </location>
</feature>
<dbReference type="EMBL" id="UGNY01000001">
    <property type="protein sequence ID" value="STX37922.1"/>
    <property type="molecule type" value="Genomic_DNA"/>
</dbReference>
<evidence type="ECO:0000256" key="1">
    <source>
        <dbReference type="SAM" id="Coils"/>
    </source>
</evidence>
<keyword evidence="1" id="KW-0175">Coiled coil</keyword>
<dbReference type="GO" id="GO:0006415">
    <property type="term" value="P:translational termination"/>
    <property type="evidence" value="ECO:0007669"/>
    <property type="project" value="InterPro"/>
</dbReference>
<dbReference type="AlphaFoldDB" id="A0A378ISS7"/>
<proteinExistence type="predicted"/>
<dbReference type="Proteomes" id="UP000254033">
    <property type="component" value="Unassembled WGS sequence"/>
</dbReference>
<accession>A0A378ISS7</accession>
<name>A0A378ISS7_9GAMM</name>
<sequence>MRLGGIFDFDTKRERLEEVVRELESSGVWSYPEQAQALGRERAQLEAVVTQLEKLTQSIADLAELFELARSEDDESAISDVAAELAVIEQQVAGLEFRRMFSGKNG</sequence>